<proteinExistence type="predicted"/>
<sequence length="267" mass="29572">MASLARPTLLPQCASCMRRAVQQVRSKSKAAREAERNIVVKLRRDVPRFGRAGSYIPIAPAMMRNQWFPFRIADYVTPPQLKQLKAEGVTMARDVEFGVRRTFIEEEEGGEEEVMQQRAPYVRPIEIDMLTPERSMQLLTTFVPATIDFTRQPIPHEKVETAQPRHGASDAADVLTAAAMAKKSQVESTGIYGSVSTADVAATIKLALAHNDEAARVLLSESDIRFVEGHTEGDSTRVKQLGSFKVEIQAQGAAAPITRTVRIRAKE</sequence>
<evidence type="ECO:0000313" key="2">
    <source>
        <dbReference type="Proteomes" id="UP000799755"/>
    </source>
</evidence>
<evidence type="ECO:0000313" key="1">
    <source>
        <dbReference type="EMBL" id="KAF2473323.1"/>
    </source>
</evidence>
<dbReference type="EMBL" id="MU003500">
    <property type="protein sequence ID" value="KAF2473323.1"/>
    <property type="molecule type" value="Genomic_DNA"/>
</dbReference>
<accession>A0ACB6R239</accession>
<gene>
    <name evidence="1" type="ORF">BDR25DRAFT_257691</name>
</gene>
<keyword evidence="2" id="KW-1185">Reference proteome</keyword>
<dbReference type="Proteomes" id="UP000799755">
    <property type="component" value="Unassembled WGS sequence"/>
</dbReference>
<organism evidence="1 2">
    <name type="scientific">Lindgomyces ingoldianus</name>
    <dbReference type="NCBI Taxonomy" id="673940"/>
    <lineage>
        <taxon>Eukaryota</taxon>
        <taxon>Fungi</taxon>
        <taxon>Dikarya</taxon>
        <taxon>Ascomycota</taxon>
        <taxon>Pezizomycotina</taxon>
        <taxon>Dothideomycetes</taxon>
        <taxon>Pleosporomycetidae</taxon>
        <taxon>Pleosporales</taxon>
        <taxon>Lindgomycetaceae</taxon>
        <taxon>Lindgomyces</taxon>
    </lineage>
</organism>
<protein>
    <submittedName>
        <fullName evidence="1">Uncharacterized protein</fullName>
    </submittedName>
</protein>
<reference evidence="1" key="1">
    <citation type="journal article" date="2020" name="Stud. Mycol.">
        <title>101 Dothideomycetes genomes: a test case for predicting lifestyles and emergence of pathogens.</title>
        <authorList>
            <person name="Haridas S."/>
            <person name="Albert R."/>
            <person name="Binder M."/>
            <person name="Bloem J."/>
            <person name="Labutti K."/>
            <person name="Salamov A."/>
            <person name="Andreopoulos B."/>
            <person name="Baker S."/>
            <person name="Barry K."/>
            <person name="Bills G."/>
            <person name="Bluhm B."/>
            <person name="Cannon C."/>
            <person name="Castanera R."/>
            <person name="Culley D."/>
            <person name="Daum C."/>
            <person name="Ezra D."/>
            <person name="Gonzalez J."/>
            <person name="Henrissat B."/>
            <person name="Kuo A."/>
            <person name="Liang C."/>
            <person name="Lipzen A."/>
            <person name="Lutzoni F."/>
            <person name="Magnuson J."/>
            <person name="Mondo S."/>
            <person name="Nolan M."/>
            <person name="Ohm R."/>
            <person name="Pangilinan J."/>
            <person name="Park H.-J."/>
            <person name="Ramirez L."/>
            <person name="Alfaro M."/>
            <person name="Sun H."/>
            <person name="Tritt A."/>
            <person name="Yoshinaga Y."/>
            <person name="Zwiers L.-H."/>
            <person name="Turgeon B."/>
            <person name="Goodwin S."/>
            <person name="Spatafora J."/>
            <person name="Crous P."/>
            <person name="Grigoriev I."/>
        </authorList>
    </citation>
    <scope>NUCLEOTIDE SEQUENCE</scope>
    <source>
        <strain evidence="1">ATCC 200398</strain>
    </source>
</reference>
<name>A0ACB6R239_9PLEO</name>
<comment type="caution">
    <text evidence="1">The sequence shown here is derived from an EMBL/GenBank/DDBJ whole genome shotgun (WGS) entry which is preliminary data.</text>
</comment>